<gene>
    <name evidence="3" type="ORF">JKF63_07218</name>
</gene>
<evidence type="ECO:0000313" key="3">
    <source>
        <dbReference type="EMBL" id="KAG5511622.1"/>
    </source>
</evidence>
<dbReference type="RefSeq" id="XP_067759714.1">
    <property type="nucleotide sequence ID" value="XM_067903159.1"/>
</dbReference>
<feature type="compositionally biased region" description="Basic and acidic residues" evidence="1">
    <location>
        <begin position="51"/>
        <end position="62"/>
    </location>
</feature>
<dbReference type="SMART" id="SM00568">
    <property type="entry name" value="GRAM"/>
    <property type="match status" value="1"/>
</dbReference>
<sequence>MYPQHGHAAGRDVFVELIPLDYSGAVPAPLPACTDPTPDEQRRHAAAEKKAALKQKEARQKAQYDLNEGQTHSHHTTAGQGSASITDQLTTGANEMFSSIKSVFSKAVLTLEKGATDVSTRTEAQVHQLEHQHDCDRFRTHFRELAEQGEVLLADYVCKAMHGGHQVKGHLQITRNYMCFFAETSSAIAKTTDAIMDAFAAARQAASANASAQQEQQQRLVGIKQVVPLSCIASIQPSVVLETVAGQAPFFMLSPAPTVSPTALQVYTTDKKIYQFLKFDSLMSRATGALSDVKGTALDGAYCYLDRAWRDAVTVPLSNVEYA</sequence>
<dbReference type="GeneID" id="94293236"/>
<dbReference type="Gene3D" id="2.30.29.30">
    <property type="entry name" value="Pleckstrin-homology domain (PH domain)/Phosphotyrosine-binding domain (PTB)"/>
    <property type="match status" value="1"/>
</dbReference>
<feature type="domain" description="GRAM" evidence="2">
    <location>
        <begin position="136"/>
        <end position="239"/>
    </location>
</feature>
<keyword evidence="4" id="KW-1185">Reference proteome</keyword>
<dbReference type="InterPro" id="IPR004182">
    <property type="entry name" value="GRAM"/>
</dbReference>
<evidence type="ECO:0000256" key="1">
    <source>
        <dbReference type="SAM" id="MobiDB-lite"/>
    </source>
</evidence>
<name>A0A836YJN8_9TRYP</name>
<proteinExistence type="predicted"/>
<evidence type="ECO:0000313" key="4">
    <source>
        <dbReference type="Proteomes" id="UP000674318"/>
    </source>
</evidence>
<reference evidence="3 4" key="1">
    <citation type="submission" date="2021-02" db="EMBL/GenBank/DDBJ databases">
        <title>Porcisia hertigi Genome sequencing and assembly.</title>
        <authorList>
            <person name="Almutairi H."/>
            <person name="Gatherer D."/>
        </authorList>
    </citation>
    <scope>NUCLEOTIDE SEQUENCE [LARGE SCALE GENOMIC DNA]</scope>
    <source>
        <strain evidence="3 4">C119</strain>
    </source>
</reference>
<feature type="region of interest" description="Disordered" evidence="1">
    <location>
        <begin position="51"/>
        <end position="83"/>
    </location>
</feature>
<dbReference type="KEGG" id="phet:94293236"/>
<organism evidence="3 4">
    <name type="scientific">Porcisia hertigi</name>
    <dbReference type="NCBI Taxonomy" id="2761500"/>
    <lineage>
        <taxon>Eukaryota</taxon>
        <taxon>Discoba</taxon>
        <taxon>Euglenozoa</taxon>
        <taxon>Kinetoplastea</taxon>
        <taxon>Metakinetoplastina</taxon>
        <taxon>Trypanosomatida</taxon>
        <taxon>Trypanosomatidae</taxon>
        <taxon>Leishmaniinae</taxon>
        <taxon>Porcisia</taxon>
    </lineage>
</organism>
<dbReference type="Proteomes" id="UP000674318">
    <property type="component" value="Unassembled WGS sequence"/>
</dbReference>
<dbReference type="OrthoDB" id="278639at2759"/>
<dbReference type="InterPro" id="IPR011993">
    <property type="entry name" value="PH-like_dom_sf"/>
</dbReference>
<protein>
    <recommendedName>
        <fullName evidence="2">GRAM domain-containing protein</fullName>
    </recommendedName>
</protein>
<dbReference type="AlphaFoldDB" id="A0A836YJN8"/>
<accession>A0A836YJN8</accession>
<evidence type="ECO:0000259" key="2">
    <source>
        <dbReference type="SMART" id="SM00568"/>
    </source>
</evidence>
<comment type="caution">
    <text evidence="3">The sequence shown here is derived from an EMBL/GenBank/DDBJ whole genome shotgun (WGS) entry which is preliminary data.</text>
</comment>
<dbReference type="EMBL" id="JAFJZO010000004">
    <property type="protein sequence ID" value="KAG5511622.1"/>
    <property type="molecule type" value="Genomic_DNA"/>
</dbReference>